<feature type="compositionally biased region" description="Basic residues" evidence="1">
    <location>
        <begin position="21"/>
        <end position="35"/>
    </location>
</feature>
<dbReference type="Proteomes" id="UP001064489">
    <property type="component" value="Chromosome 1"/>
</dbReference>
<evidence type="ECO:0000313" key="2">
    <source>
        <dbReference type="EMBL" id="KAI9194239.1"/>
    </source>
</evidence>
<feature type="compositionally biased region" description="Basic and acidic residues" evidence="1">
    <location>
        <begin position="43"/>
        <end position="60"/>
    </location>
</feature>
<dbReference type="AlphaFoldDB" id="A0AAD5JHK3"/>
<feature type="region of interest" description="Disordered" evidence="1">
    <location>
        <begin position="1"/>
        <end position="60"/>
    </location>
</feature>
<comment type="caution">
    <text evidence="2">The sequence shown here is derived from an EMBL/GenBank/DDBJ whole genome shotgun (WGS) entry which is preliminary data.</text>
</comment>
<name>A0AAD5JHK3_ACENE</name>
<proteinExistence type="predicted"/>
<feature type="compositionally biased region" description="Basic residues" evidence="1">
    <location>
        <begin position="1"/>
        <end position="12"/>
    </location>
</feature>
<sequence>MESGVKRHRLKQGHQEPLPLRFKKQLTAKSSKSRPRAAAATTKKGEHIREGAGREDPSEMTERLSCLFSADTLVQQYTVRIIDATSSTIPLTDSHKPVPPADYLPNVQPNYWLTEKNYLKWSQFVQTFLKGKGKLSHLLGIRPPKEDPKYCLGRSGLYGDVVVVELHGS</sequence>
<organism evidence="2 3">
    <name type="scientific">Acer negundo</name>
    <name type="common">Box elder</name>
    <dbReference type="NCBI Taxonomy" id="4023"/>
    <lineage>
        <taxon>Eukaryota</taxon>
        <taxon>Viridiplantae</taxon>
        <taxon>Streptophyta</taxon>
        <taxon>Embryophyta</taxon>
        <taxon>Tracheophyta</taxon>
        <taxon>Spermatophyta</taxon>
        <taxon>Magnoliopsida</taxon>
        <taxon>eudicotyledons</taxon>
        <taxon>Gunneridae</taxon>
        <taxon>Pentapetalae</taxon>
        <taxon>rosids</taxon>
        <taxon>malvids</taxon>
        <taxon>Sapindales</taxon>
        <taxon>Sapindaceae</taxon>
        <taxon>Hippocastanoideae</taxon>
        <taxon>Acereae</taxon>
        <taxon>Acer</taxon>
    </lineage>
</organism>
<evidence type="ECO:0000313" key="3">
    <source>
        <dbReference type="Proteomes" id="UP001064489"/>
    </source>
</evidence>
<evidence type="ECO:0000256" key="1">
    <source>
        <dbReference type="SAM" id="MobiDB-lite"/>
    </source>
</evidence>
<gene>
    <name evidence="2" type="ORF">LWI28_004330</name>
</gene>
<reference evidence="2" key="2">
    <citation type="submission" date="2023-02" db="EMBL/GenBank/DDBJ databases">
        <authorList>
            <person name="Swenson N.G."/>
            <person name="Wegrzyn J.L."/>
            <person name="Mcevoy S.L."/>
        </authorList>
    </citation>
    <scope>NUCLEOTIDE SEQUENCE</scope>
    <source>
        <strain evidence="2">91603</strain>
        <tissue evidence="2">Leaf</tissue>
    </source>
</reference>
<reference evidence="2" key="1">
    <citation type="journal article" date="2022" name="Plant J.">
        <title>Strategies of tolerance reflected in two North American maple genomes.</title>
        <authorList>
            <person name="McEvoy S.L."/>
            <person name="Sezen U.U."/>
            <person name="Trouern-Trend A."/>
            <person name="McMahon S.M."/>
            <person name="Schaberg P.G."/>
            <person name="Yang J."/>
            <person name="Wegrzyn J.L."/>
            <person name="Swenson N.G."/>
        </authorList>
    </citation>
    <scope>NUCLEOTIDE SEQUENCE</scope>
    <source>
        <strain evidence="2">91603</strain>
    </source>
</reference>
<protein>
    <recommendedName>
        <fullName evidence="4">Retrotransposon Copia-like N-terminal domain-containing protein</fullName>
    </recommendedName>
</protein>
<dbReference type="EMBL" id="JAJSOW010000003">
    <property type="protein sequence ID" value="KAI9194239.1"/>
    <property type="molecule type" value="Genomic_DNA"/>
</dbReference>
<keyword evidence="3" id="KW-1185">Reference proteome</keyword>
<evidence type="ECO:0008006" key="4">
    <source>
        <dbReference type="Google" id="ProtNLM"/>
    </source>
</evidence>
<accession>A0AAD5JHK3</accession>